<name>A0A9X2ZIG2_9FLAO</name>
<evidence type="ECO:0000313" key="1">
    <source>
        <dbReference type="EMBL" id="MCV9930397.1"/>
    </source>
</evidence>
<sequence length="590" mass="67719">MKQFFTYLILLATLLANGQTNIKPYDYIVQFNGDQLSKKVNIMDVLNHPLIRKYKEDQPDFNINQYATLFKLDQKISVHGNFTDSIPYYQVTIPVKNRNDITQFMQKLHAKKDTDSLPTATIENFPLYSLLTAADKRSSMAWNDNYLVIVGFTKKYSSNLYTPQEEISVGETPVDVTTPYGSEKTIDTTTIATDNYYTEYEHGRTTFDSLQTIQRNEFIKSLFEKGFTAPSSEKINTAADISSWINYNSAMSSFYDTYSSLSQFTIYNKFLPTQKNLGNFIKGINLDFYFDNGNARVEEVIEYSKPIADIIGKITNRKINKNIFNYFPDKKPLGYMTYHLNTKEALKNIPSLTAEILNNSALIKDDITIITDLISTLVDEDATATLFDGDLSLFLNNITKREITTKSFEYDENYEQIEVEKKEKKSIPLFSMVFTSTHPTFGDKLIQLGIRKKMLVQKGNYYEITGTKGEYGDLFIIKDNDVVVIANSHDYFNSNNGSFIKEVKKELKQNYFLAKLNIPEISNAYSHTTVTKTADIKKIDQFATQFSDVTLQSSKKLIDNKLTFELKLNSLKSNKNIILQTLDFIEELRK</sequence>
<dbReference type="EMBL" id="JAOZEW010000034">
    <property type="protein sequence ID" value="MCV9930397.1"/>
    <property type="molecule type" value="Genomic_DNA"/>
</dbReference>
<gene>
    <name evidence="1" type="ORF">OIU83_22245</name>
</gene>
<evidence type="ECO:0008006" key="3">
    <source>
        <dbReference type="Google" id="ProtNLM"/>
    </source>
</evidence>
<keyword evidence="2" id="KW-1185">Reference proteome</keyword>
<dbReference type="RefSeq" id="WP_264208471.1">
    <property type="nucleotide sequence ID" value="NZ_JAOZEW010000034.1"/>
</dbReference>
<accession>A0A9X2ZIG2</accession>
<comment type="caution">
    <text evidence="1">The sequence shown here is derived from an EMBL/GenBank/DDBJ whole genome shotgun (WGS) entry which is preliminary data.</text>
</comment>
<dbReference type="Proteomes" id="UP001151079">
    <property type="component" value="Unassembled WGS sequence"/>
</dbReference>
<proteinExistence type="predicted"/>
<organism evidence="1 2">
    <name type="scientific">Flavobacterium shii</name>
    <dbReference type="NCBI Taxonomy" id="2987687"/>
    <lineage>
        <taxon>Bacteria</taxon>
        <taxon>Pseudomonadati</taxon>
        <taxon>Bacteroidota</taxon>
        <taxon>Flavobacteriia</taxon>
        <taxon>Flavobacteriales</taxon>
        <taxon>Flavobacteriaceae</taxon>
        <taxon>Flavobacterium</taxon>
    </lineage>
</organism>
<dbReference type="AlphaFoldDB" id="A0A9X2ZIG2"/>
<reference evidence="1" key="1">
    <citation type="submission" date="2022-10" db="EMBL/GenBank/DDBJ databases">
        <title>Two novel species of Flavobacterium.</title>
        <authorList>
            <person name="Liu Q."/>
            <person name="Xin Y.-H."/>
        </authorList>
    </citation>
    <scope>NUCLEOTIDE SEQUENCE</scope>
    <source>
        <strain evidence="1">LS1R49</strain>
    </source>
</reference>
<protein>
    <recommendedName>
        <fullName evidence="3">DUF4836 family protein</fullName>
    </recommendedName>
</protein>
<evidence type="ECO:0000313" key="2">
    <source>
        <dbReference type="Proteomes" id="UP001151079"/>
    </source>
</evidence>